<keyword evidence="11" id="KW-1185">Reference proteome</keyword>
<accession>A0A1X7BPN5</accession>
<dbReference type="GO" id="GO:0005886">
    <property type="term" value="C:plasma membrane"/>
    <property type="evidence" value="ECO:0007669"/>
    <property type="project" value="UniProtKB-SubCell"/>
</dbReference>
<evidence type="ECO:0000313" key="11">
    <source>
        <dbReference type="Proteomes" id="UP000193224"/>
    </source>
</evidence>
<evidence type="ECO:0000256" key="6">
    <source>
        <dbReference type="ARBA" id="ARBA00022989"/>
    </source>
</evidence>
<protein>
    <submittedName>
        <fullName evidence="10">Inner membrane ABC transporter permease protein YdcV</fullName>
    </submittedName>
</protein>
<dbReference type="Gene3D" id="1.10.3720.10">
    <property type="entry name" value="MetI-like"/>
    <property type="match status" value="1"/>
</dbReference>
<evidence type="ECO:0000256" key="1">
    <source>
        <dbReference type="ARBA" id="ARBA00004651"/>
    </source>
</evidence>
<feature type="transmembrane region" description="Helical" evidence="8">
    <location>
        <begin position="71"/>
        <end position="93"/>
    </location>
</feature>
<keyword evidence="6 8" id="KW-1133">Transmembrane helix</keyword>
<feature type="transmembrane region" description="Helical" evidence="8">
    <location>
        <begin position="136"/>
        <end position="157"/>
    </location>
</feature>
<dbReference type="EMBL" id="FWXB01000003">
    <property type="protein sequence ID" value="SMC11484.1"/>
    <property type="molecule type" value="Genomic_DNA"/>
</dbReference>
<evidence type="ECO:0000256" key="8">
    <source>
        <dbReference type="RuleBase" id="RU363032"/>
    </source>
</evidence>
<dbReference type="GO" id="GO:0055085">
    <property type="term" value="P:transmembrane transport"/>
    <property type="evidence" value="ECO:0007669"/>
    <property type="project" value="InterPro"/>
</dbReference>
<dbReference type="AlphaFoldDB" id="A0A1X7BPN5"/>
<evidence type="ECO:0000256" key="4">
    <source>
        <dbReference type="ARBA" id="ARBA00022475"/>
    </source>
</evidence>
<keyword evidence="4" id="KW-1003">Cell membrane</keyword>
<keyword evidence="3 8" id="KW-0813">Transport</keyword>
<dbReference type="PANTHER" id="PTHR43848:SF2">
    <property type="entry name" value="PUTRESCINE TRANSPORT SYSTEM PERMEASE PROTEIN POTI"/>
    <property type="match status" value="1"/>
</dbReference>
<comment type="subcellular location">
    <subcellularLocation>
        <location evidence="1 8">Cell membrane</location>
        <topology evidence="1 8">Multi-pass membrane protein</topology>
    </subcellularLocation>
</comment>
<dbReference type="InterPro" id="IPR035906">
    <property type="entry name" value="MetI-like_sf"/>
</dbReference>
<keyword evidence="5 8" id="KW-0812">Transmembrane</keyword>
<evidence type="ECO:0000256" key="5">
    <source>
        <dbReference type="ARBA" id="ARBA00022692"/>
    </source>
</evidence>
<dbReference type="Pfam" id="PF00528">
    <property type="entry name" value="BPD_transp_1"/>
    <property type="match status" value="1"/>
</dbReference>
<feature type="domain" description="ABC transmembrane type-1" evidence="9">
    <location>
        <begin position="65"/>
        <end position="252"/>
    </location>
</feature>
<reference evidence="10 11" key="1">
    <citation type="submission" date="2017-03" db="EMBL/GenBank/DDBJ databases">
        <authorList>
            <person name="Afonso C.L."/>
            <person name="Miller P.J."/>
            <person name="Scott M.A."/>
            <person name="Spackman E."/>
            <person name="Goraichik I."/>
            <person name="Dimitrov K.M."/>
            <person name="Suarez D.L."/>
            <person name="Swayne D.E."/>
        </authorList>
    </citation>
    <scope>NUCLEOTIDE SEQUENCE [LARGE SCALE GENOMIC DNA]</scope>
    <source>
        <strain evidence="10 11">CECT 7745</strain>
    </source>
</reference>
<evidence type="ECO:0000256" key="3">
    <source>
        <dbReference type="ARBA" id="ARBA00022448"/>
    </source>
</evidence>
<feature type="transmembrane region" description="Helical" evidence="8">
    <location>
        <begin position="237"/>
        <end position="259"/>
    </location>
</feature>
<evidence type="ECO:0000313" key="10">
    <source>
        <dbReference type="EMBL" id="SMC11484.1"/>
    </source>
</evidence>
<dbReference type="SUPFAM" id="SSF161098">
    <property type="entry name" value="MetI-like"/>
    <property type="match status" value="1"/>
</dbReference>
<proteinExistence type="inferred from homology"/>
<feature type="transmembrane region" description="Helical" evidence="8">
    <location>
        <begin position="12"/>
        <end position="34"/>
    </location>
</feature>
<comment type="similarity">
    <text evidence="2">Belongs to the binding-protein-dependent transport system permease family. CysTW subfamily.</text>
</comment>
<name>A0A1X7BPN5_9RHOB</name>
<dbReference type="RefSeq" id="WP_085799425.1">
    <property type="nucleotide sequence ID" value="NZ_FWXB01000003.1"/>
</dbReference>
<keyword evidence="7 8" id="KW-0472">Membrane</keyword>
<organism evidence="10 11">
    <name type="scientific">Roseovarius aestuarii</name>
    <dbReference type="NCBI Taxonomy" id="475083"/>
    <lineage>
        <taxon>Bacteria</taxon>
        <taxon>Pseudomonadati</taxon>
        <taxon>Pseudomonadota</taxon>
        <taxon>Alphaproteobacteria</taxon>
        <taxon>Rhodobacterales</taxon>
        <taxon>Roseobacteraceae</taxon>
        <taxon>Roseovarius</taxon>
    </lineage>
</organism>
<sequence length="271" mass="30094">MNPSRSTRIALYIYGVVTIAFLYLPLVSVGFASISKARYLSFPIKRYSTKWYGDALQSDTVRDLLFTSLKVAVIVTIISMVVAFFGALAFARYHWRYRTLFQKLILLPIFFPQTVLGLALLMWFNSVGIIPTWKTAIVAHLVWIAPIATLIVAIRAYSFDPALEEAARDMGAGTWTIFREITLPLLMPGIVSAGLFAFLLSWGNFPLSLFTTGADSTLPEWLYAKMVSGYSPLVPTLGVMSVVGSFLLILLAFSIAWLVRSVRESRAAENG</sequence>
<dbReference type="PANTHER" id="PTHR43848">
    <property type="entry name" value="PUTRESCINE TRANSPORT SYSTEM PERMEASE PROTEIN POTI"/>
    <property type="match status" value="1"/>
</dbReference>
<dbReference type="Proteomes" id="UP000193224">
    <property type="component" value="Unassembled WGS sequence"/>
</dbReference>
<dbReference type="PROSITE" id="PS50928">
    <property type="entry name" value="ABC_TM1"/>
    <property type="match status" value="1"/>
</dbReference>
<dbReference type="InterPro" id="IPR051789">
    <property type="entry name" value="Bact_Polyamine_Transport"/>
</dbReference>
<dbReference type="OrthoDB" id="9809681at2"/>
<gene>
    <name evidence="10" type="primary">ydcV_3</name>
    <name evidence="10" type="ORF">ROA7745_01297</name>
</gene>
<feature type="transmembrane region" description="Helical" evidence="8">
    <location>
        <begin position="177"/>
        <end position="200"/>
    </location>
</feature>
<feature type="transmembrane region" description="Helical" evidence="8">
    <location>
        <begin position="105"/>
        <end position="124"/>
    </location>
</feature>
<dbReference type="CDD" id="cd06261">
    <property type="entry name" value="TM_PBP2"/>
    <property type="match status" value="1"/>
</dbReference>
<evidence type="ECO:0000256" key="2">
    <source>
        <dbReference type="ARBA" id="ARBA00007069"/>
    </source>
</evidence>
<dbReference type="InterPro" id="IPR000515">
    <property type="entry name" value="MetI-like"/>
</dbReference>
<evidence type="ECO:0000256" key="7">
    <source>
        <dbReference type="ARBA" id="ARBA00023136"/>
    </source>
</evidence>
<evidence type="ECO:0000259" key="9">
    <source>
        <dbReference type="PROSITE" id="PS50928"/>
    </source>
</evidence>